<evidence type="ECO:0008006" key="4">
    <source>
        <dbReference type="Google" id="ProtNLM"/>
    </source>
</evidence>
<evidence type="ECO:0000313" key="3">
    <source>
        <dbReference type="Proteomes" id="UP000177622"/>
    </source>
</evidence>
<dbReference type="Gene3D" id="3.80.10.10">
    <property type="entry name" value="Ribonuclease Inhibitor"/>
    <property type="match status" value="1"/>
</dbReference>
<keyword evidence="3" id="KW-1185">Reference proteome</keyword>
<feature type="compositionally biased region" description="Basic and acidic residues" evidence="1">
    <location>
        <begin position="728"/>
        <end position="762"/>
    </location>
</feature>
<dbReference type="EMBL" id="LXJU01000002">
    <property type="protein sequence ID" value="OGE57484.1"/>
    <property type="molecule type" value="Genomic_DNA"/>
</dbReference>
<dbReference type="GeneID" id="34572012"/>
<accession>A0A1F5LWH0</accession>
<sequence>MAKDKPTLIGVPPEIRLVILDILQFEDPWSIFSFAAVSRKLYSETNKYRFHDIQLTLVNRKKLTVDIDRWNKILRQADSFSSVLRVTVQGSLPPIQDEDDEDKELTAVPWSSAEDRDNINELTSREEFYEQDFGGKPHITPRPEYCGWSTLPEFLGQLVGLKDLVWRSLTLFPPPLLKVLQKKLIQTDVPTCKLHIMTYSLPRHFHKQSSRHGTDWYEYQLATSPCLSSIVLSYNQKHHSRVMTSHEKMMLYDLATRLAPNLTNVNIMDVSSELPRRPNAPPSPTSNQSTHGKPLQGLSLTGGDPWEWNKQTDYSDLRVLQLWDVDEAMLWIAASREYPALNSLALQPNSEVEDETVRRFVCSLSPLDSLHLCGEYTQETFQAILDHHGESLRKLCLVPVGEYDRFDYRRITPELLTLIRTHCPNLKDFRVPTIRSAGRREECDLYRALGQFLKVINLTLELQHCDQCEDMDPGEFKDYVERDRRREMRIKEWFTNIAVDERLVREIFSFIARTSPLRRLRIGFDTSLRSVHPDFNYKGDRAITKFMSRQYVCFRCDDDRLIVREIGAKARKLKEDEDPCELWPRDGAFGYAGFSWVFPSHAELARRKEVKKEKEREDLLFGLKCELAKVECNPNDPFSKKKAEKEKERIILKFKWDHPDVLEWTEAMAEYKAQKEAEELAEEIAKLKAKEKAEEMERRQFERWKWVHWREYAKLVWAEVVAEQQAKEEAKKKAEEHTKKMADPNRDWGDDSLDRKERDGRWTDPPPRSGPGRWWERWYSHPLTDLEPEILFNCTR</sequence>
<proteinExistence type="predicted"/>
<dbReference type="InterPro" id="IPR032675">
    <property type="entry name" value="LRR_dom_sf"/>
</dbReference>
<dbReference type="RefSeq" id="XP_022492908.1">
    <property type="nucleotide sequence ID" value="XM_022627278.1"/>
</dbReference>
<gene>
    <name evidence="2" type="ORF">PENARI_c002G02014</name>
</gene>
<dbReference type="AlphaFoldDB" id="A0A1F5LWH0"/>
<protein>
    <recommendedName>
        <fullName evidence="4">F-box domain-containing protein</fullName>
    </recommendedName>
</protein>
<dbReference type="OrthoDB" id="3945550at2759"/>
<comment type="caution">
    <text evidence="2">The sequence shown here is derived from an EMBL/GenBank/DDBJ whole genome shotgun (WGS) entry which is preliminary data.</text>
</comment>
<dbReference type="Proteomes" id="UP000177622">
    <property type="component" value="Unassembled WGS sequence"/>
</dbReference>
<dbReference type="STRING" id="1835702.A0A1F5LWH0"/>
<reference evidence="2 3" key="1">
    <citation type="journal article" date="2016" name="Sci. Rep.">
        <title>Penicillium arizonense, a new, genome sequenced fungal species, reveals a high chemical diversity in secreted metabolites.</title>
        <authorList>
            <person name="Grijseels S."/>
            <person name="Nielsen J.C."/>
            <person name="Randelovic M."/>
            <person name="Nielsen J."/>
            <person name="Nielsen K.F."/>
            <person name="Workman M."/>
            <person name="Frisvad J.C."/>
        </authorList>
    </citation>
    <scope>NUCLEOTIDE SEQUENCE [LARGE SCALE GENOMIC DNA]</scope>
    <source>
        <strain evidence="2 3">CBS 141311</strain>
    </source>
</reference>
<evidence type="ECO:0000256" key="1">
    <source>
        <dbReference type="SAM" id="MobiDB-lite"/>
    </source>
</evidence>
<feature type="region of interest" description="Disordered" evidence="1">
    <location>
        <begin position="728"/>
        <end position="775"/>
    </location>
</feature>
<evidence type="ECO:0000313" key="2">
    <source>
        <dbReference type="EMBL" id="OGE57484.1"/>
    </source>
</evidence>
<feature type="region of interest" description="Disordered" evidence="1">
    <location>
        <begin position="272"/>
        <end position="296"/>
    </location>
</feature>
<organism evidence="2 3">
    <name type="scientific">Penicillium arizonense</name>
    <dbReference type="NCBI Taxonomy" id="1835702"/>
    <lineage>
        <taxon>Eukaryota</taxon>
        <taxon>Fungi</taxon>
        <taxon>Dikarya</taxon>
        <taxon>Ascomycota</taxon>
        <taxon>Pezizomycotina</taxon>
        <taxon>Eurotiomycetes</taxon>
        <taxon>Eurotiomycetidae</taxon>
        <taxon>Eurotiales</taxon>
        <taxon>Aspergillaceae</taxon>
        <taxon>Penicillium</taxon>
    </lineage>
</organism>
<name>A0A1F5LWH0_PENAI</name>